<feature type="binding site" evidence="2">
    <location>
        <position position="69"/>
    </location>
    <ligand>
        <name>substrate</name>
    </ligand>
</feature>
<protein>
    <recommendedName>
        <fullName evidence="2">Isoprenyl transferase</fullName>
        <ecNumber evidence="2">2.5.1.-</ecNumber>
    </recommendedName>
</protein>
<dbReference type="PANTHER" id="PTHR10291">
    <property type="entry name" value="DEHYDRODOLICHYL DIPHOSPHATE SYNTHASE FAMILY MEMBER"/>
    <property type="match status" value="1"/>
</dbReference>
<comment type="caution">
    <text evidence="3">The sequence shown here is derived from an EMBL/GenBank/DDBJ whole genome shotgun (WGS) entry which is preliminary data.</text>
</comment>
<name>A0ABV9N9S6_9PROT</name>
<dbReference type="NCBIfam" id="NF011405">
    <property type="entry name" value="PRK14830.1"/>
    <property type="match status" value="1"/>
</dbReference>
<dbReference type="Pfam" id="PF01255">
    <property type="entry name" value="Prenyltransf"/>
    <property type="match status" value="1"/>
</dbReference>
<evidence type="ECO:0000313" key="3">
    <source>
        <dbReference type="EMBL" id="MFC4723710.1"/>
    </source>
</evidence>
<dbReference type="InterPro" id="IPR018520">
    <property type="entry name" value="UPP_synth-like_CS"/>
</dbReference>
<dbReference type="EC" id="2.5.1.-" evidence="2"/>
<dbReference type="HAMAP" id="MF_01139">
    <property type="entry name" value="ISPT"/>
    <property type="match status" value="1"/>
</dbReference>
<comment type="similarity">
    <text evidence="2">Belongs to the UPP synthase family.</text>
</comment>
<feature type="active site" evidence="2">
    <location>
        <position position="20"/>
    </location>
</feature>
<reference evidence="4" key="1">
    <citation type="journal article" date="2019" name="Int. J. Syst. Evol. Microbiol.">
        <title>The Global Catalogue of Microorganisms (GCM) 10K type strain sequencing project: providing services to taxonomists for standard genome sequencing and annotation.</title>
        <authorList>
            <consortium name="The Broad Institute Genomics Platform"/>
            <consortium name="The Broad Institute Genome Sequencing Center for Infectious Disease"/>
            <person name="Wu L."/>
            <person name="Ma J."/>
        </authorList>
    </citation>
    <scope>NUCLEOTIDE SEQUENCE [LARGE SCALE GENOMIC DNA]</scope>
    <source>
        <strain evidence="4">CCUG 62981</strain>
    </source>
</reference>
<dbReference type="EMBL" id="JBHSGQ010000001">
    <property type="protein sequence ID" value="MFC4723710.1"/>
    <property type="molecule type" value="Genomic_DNA"/>
</dbReference>
<feature type="binding site" evidence="2">
    <location>
        <position position="187"/>
    </location>
    <ligand>
        <name>substrate</name>
    </ligand>
</feature>
<keyword evidence="1 2" id="KW-0808">Transferase</keyword>
<gene>
    <name evidence="3" type="ORF">ACFPB0_00260</name>
</gene>
<accession>A0ABV9N9S6</accession>
<proteinExistence type="inferred from homology"/>
<keyword evidence="2" id="KW-0460">Magnesium</keyword>
<feature type="binding site" evidence="2">
    <location>
        <begin position="21"/>
        <end position="24"/>
    </location>
    <ligand>
        <name>substrate</name>
    </ligand>
</feature>
<feature type="binding site" evidence="2">
    <location>
        <begin position="65"/>
        <end position="67"/>
    </location>
    <ligand>
        <name>substrate</name>
    </ligand>
</feature>
<dbReference type="Gene3D" id="3.40.1180.10">
    <property type="entry name" value="Decaprenyl diphosphate synthase-like"/>
    <property type="match status" value="1"/>
</dbReference>
<organism evidence="3 4">
    <name type="scientific">Glycocaulis abyssi</name>
    <dbReference type="NCBI Taxonomy" id="1433403"/>
    <lineage>
        <taxon>Bacteria</taxon>
        <taxon>Pseudomonadati</taxon>
        <taxon>Pseudomonadota</taxon>
        <taxon>Alphaproteobacteria</taxon>
        <taxon>Maricaulales</taxon>
        <taxon>Maricaulaceae</taxon>
        <taxon>Glycocaulis</taxon>
    </lineage>
</organism>
<dbReference type="PANTHER" id="PTHR10291:SF0">
    <property type="entry name" value="DEHYDRODOLICHYL DIPHOSPHATE SYNTHASE 2"/>
    <property type="match status" value="1"/>
</dbReference>
<feature type="binding site" evidence="2">
    <location>
        <position position="206"/>
    </location>
    <ligand>
        <name>Mg(2+)</name>
        <dbReference type="ChEBI" id="CHEBI:18420"/>
    </ligand>
</feature>
<feature type="active site" description="Proton acceptor" evidence="2">
    <location>
        <position position="68"/>
    </location>
</feature>
<feature type="binding site" evidence="2">
    <location>
        <begin position="193"/>
        <end position="195"/>
    </location>
    <ligand>
        <name>substrate</name>
    </ligand>
</feature>
<comment type="subunit">
    <text evidence="2">Homodimer.</text>
</comment>
<evidence type="ECO:0000256" key="2">
    <source>
        <dbReference type="HAMAP-Rule" id="MF_01139"/>
    </source>
</evidence>
<comment type="function">
    <text evidence="2">Catalyzes the condensation of isopentenyl diphosphate (IPP) with allylic pyrophosphates generating different type of terpenoids.</text>
</comment>
<feature type="binding site" evidence="2">
    <location>
        <position position="33"/>
    </location>
    <ligand>
        <name>substrate</name>
    </ligand>
</feature>
<keyword evidence="4" id="KW-1185">Reference proteome</keyword>
<dbReference type="SUPFAM" id="SSF64005">
    <property type="entry name" value="Undecaprenyl diphosphate synthase"/>
    <property type="match status" value="1"/>
</dbReference>
<feature type="binding site" evidence="2">
    <location>
        <position position="37"/>
    </location>
    <ligand>
        <name>substrate</name>
    </ligand>
</feature>
<dbReference type="Proteomes" id="UP001596024">
    <property type="component" value="Unassembled WGS sequence"/>
</dbReference>
<comment type="cofactor">
    <cofactor evidence="2">
        <name>Mg(2+)</name>
        <dbReference type="ChEBI" id="CHEBI:18420"/>
    </cofactor>
    <text evidence="2">Binds 2 magnesium ions per subunit.</text>
</comment>
<dbReference type="GO" id="GO:0016740">
    <property type="term" value="F:transferase activity"/>
    <property type="evidence" value="ECO:0007669"/>
    <property type="project" value="UniProtKB-KW"/>
</dbReference>
<dbReference type="InterPro" id="IPR036424">
    <property type="entry name" value="UPP_synth-like_sf"/>
</dbReference>
<feature type="binding site" evidence="2">
    <location>
        <position position="25"/>
    </location>
    <ligand>
        <name>substrate</name>
    </ligand>
</feature>
<evidence type="ECO:0000313" key="4">
    <source>
        <dbReference type="Proteomes" id="UP001596024"/>
    </source>
</evidence>
<dbReference type="CDD" id="cd00475">
    <property type="entry name" value="Cis_IPPS"/>
    <property type="match status" value="1"/>
</dbReference>
<feature type="binding site" evidence="2">
    <location>
        <position position="20"/>
    </location>
    <ligand>
        <name>Mg(2+)</name>
        <dbReference type="ChEBI" id="CHEBI:18420"/>
    </ligand>
</feature>
<dbReference type="NCBIfam" id="TIGR00055">
    <property type="entry name" value="uppS"/>
    <property type="match status" value="1"/>
</dbReference>
<dbReference type="RefSeq" id="WP_371394380.1">
    <property type="nucleotide sequence ID" value="NZ_CP163421.1"/>
</dbReference>
<keyword evidence="2" id="KW-0479">Metal-binding</keyword>
<dbReference type="InterPro" id="IPR001441">
    <property type="entry name" value="UPP_synth-like"/>
</dbReference>
<evidence type="ECO:0000256" key="1">
    <source>
        <dbReference type="ARBA" id="ARBA00022679"/>
    </source>
</evidence>
<dbReference type="PROSITE" id="PS01066">
    <property type="entry name" value="UPP_SYNTHASE"/>
    <property type="match status" value="1"/>
</dbReference>
<feature type="binding site" evidence="2">
    <location>
        <position position="71"/>
    </location>
    <ligand>
        <name>substrate</name>
    </ligand>
</feature>
<sequence>MSAEPGGQITVPRHVAVIMDGNGRWAAARGLPRAMGHRQGVEAVRALVRGSADLGVTHLTLFGFSTENWRRSTEEVSTLFDLLKQFVDADLDDLAKNGVRVRILGSRDGLSADIREIIDRAEARTAVNTRFNLNVAFNYGGRDEIVRTVRALLAEFQAGALQGEIDEKAFAARLDTSGLPDPDLIIRTSGEMRISNFLLWQGAYSELVFMDVLWPDFSIDHMKEAIGIYQSRSRRFGGRP</sequence>